<reference evidence="1" key="1">
    <citation type="journal article" date="2020" name="Nature">
        <title>Giant virus diversity and host interactions through global metagenomics.</title>
        <authorList>
            <person name="Schulz F."/>
            <person name="Roux S."/>
            <person name="Paez-Espino D."/>
            <person name="Jungbluth S."/>
            <person name="Walsh D.A."/>
            <person name="Denef V.J."/>
            <person name="McMahon K.D."/>
            <person name="Konstantinidis K.T."/>
            <person name="Eloe-Fadrosh E.A."/>
            <person name="Kyrpides N.C."/>
            <person name="Woyke T."/>
        </authorList>
    </citation>
    <scope>NUCLEOTIDE SEQUENCE</scope>
    <source>
        <strain evidence="1">GVMAG-M-3300020192-26</strain>
    </source>
</reference>
<sequence>MSSLYISWVTSSTTIDLGYNTFFVDATSGNILITIPENPGEGTNFMISRTDSSANTVTIISTDGDINGLSTPVSLNLGQNVLLGSSNGHWHTVLGTFVQ</sequence>
<accession>A0A6C0C9L2</accession>
<name>A0A6C0C9L2_9ZZZZ</name>
<proteinExistence type="predicted"/>
<organism evidence="1">
    <name type="scientific">viral metagenome</name>
    <dbReference type="NCBI Taxonomy" id="1070528"/>
    <lineage>
        <taxon>unclassified sequences</taxon>
        <taxon>metagenomes</taxon>
        <taxon>organismal metagenomes</taxon>
    </lineage>
</organism>
<evidence type="ECO:0000313" key="1">
    <source>
        <dbReference type="EMBL" id="QHT01121.1"/>
    </source>
</evidence>
<dbReference type="AlphaFoldDB" id="A0A6C0C9L2"/>
<protein>
    <submittedName>
        <fullName evidence="1">Uncharacterized protein</fullName>
    </submittedName>
</protein>
<dbReference type="EMBL" id="MN739364">
    <property type="protein sequence ID" value="QHT01121.1"/>
    <property type="molecule type" value="Genomic_DNA"/>
</dbReference>